<name>A0A1J7IRA4_LUPAN</name>
<dbReference type="EMBL" id="CM007363">
    <property type="protein sequence ID" value="OIW15275.1"/>
    <property type="molecule type" value="Genomic_DNA"/>
</dbReference>
<gene>
    <name evidence="1" type="ORF">TanjilG_08072</name>
</gene>
<evidence type="ECO:0000313" key="1">
    <source>
        <dbReference type="EMBL" id="OIW15275.1"/>
    </source>
</evidence>
<reference evidence="1 2" key="1">
    <citation type="journal article" date="2017" name="Plant Biotechnol. J.">
        <title>A comprehensive draft genome sequence for lupin (Lupinus angustifolius), an emerging health food: insights into plant-microbe interactions and legume evolution.</title>
        <authorList>
            <person name="Hane J.K."/>
            <person name="Ming Y."/>
            <person name="Kamphuis L.G."/>
            <person name="Nelson M.N."/>
            <person name="Garg G."/>
            <person name="Atkins C.A."/>
            <person name="Bayer P.E."/>
            <person name="Bravo A."/>
            <person name="Bringans S."/>
            <person name="Cannon S."/>
            <person name="Edwards D."/>
            <person name="Foley R."/>
            <person name="Gao L.L."/>
            <person name="Harrison M.J."/>
            <person name="Huang W."/>
            <person name="Hurgobin B."/>
            <person name="Li S."/>
            <person name="Liu C.W."/>
            <person name="McGrath A."/>
            <person name="Morahan G."/>
            <person name="Murray J."/>
            <person name="Weller J."/>
            <person name="Jian J."/>
            <person name="Singh K.B."/>
        </authorList>
    </citation>
    <scope>NUCLEOTIDE SEQUENCE [LARGE SCALE GENOMIC DNA]</scope>
    <source>
        <strain evidence="2">cv. Tanjil</strain>
        <tissue evidence="1">Whole plant</tissue>
    </source>
</reference>
<dbReference type="Gramene" id="OIW15275">
    <property type="protein sequence ID" value="OIW15275"/>
    <property type="gene ID" value="TanjilG_08072"/>
</dbReference>
<keyword evidence="2" id="KW-1185">Reference proteome</keyword>
<dbReference type="AlphaFoldDB" id="A0A1J7IRA4"/>
<protein>
    <submittedName>
        <fullName evidence="1">Uncharacterized protein</fullName>
    </submittedName>
</protein>
<organism evidence="1 2">
    <name type="scientific">Lupinus angustifolius</name>
    <name type="common">Narrow-leaved blue lupine</name>
    <dbReference type="NCBI Taxonomy" id="3871"/>
    <lineage>
        <taxon>Eukaryota</taxon>
        <taxon>Viridiplantae</taxon>
        <taxon>Streptophyta</taxon>
        <taxon>Embryophyta</taxon>
        <taxon>Tracheophyta</taxon>
        <taxon>Spermatophyta</taxon>
        <taxon>Magnoliopsida</taxon>
        <taxon>eudicotyledons</taxon>
        <taxon>Gunneridae</taxon>
        <taxon>Pentapetalae</taxon>
        <taxon>rosids</taxon>
        <taxon>fabids</taxon>
        <taxon>Fabales</taxon>
        <taxon>Fabaceae</taxon>
        <taxon>Papilionoideae</taxon>
        <taxon>50 kb inversion clade</taxon>
        <taxon>genistoids sensu lato</taxon>
        <taxon>core genistoids</taxon>
        <taxon>Genisteae</taxon>
        <taxon>Lupinus</taxon>
    </lineage>
</organism>
<dbReference type="Proteomes" id="UP000188354">
    <property type="component" value="Chromosome LG03"/>
</dbReference>
<accession>A0A1J7IRA4</accession>
<proteinExistence type="predicted"/>
<evidence type="ECO:0000313" key="2">
    <source>
        <dbReference type="Proteomes" id="UP000188354"/>
    </source>
</evidence>
<sequence length="61" mass="7178">MEMMDIDDESVDSDKDKSFSDKEEVLFFVVSFSIEVVSCGEERDMRIFRFQNLEIGRFKGN</sequence>